<dbReference type="AlphaFoldDB" id="A0A9Q0LWU2"/>
<feature type="region of interest" description="Disordered" evidence="1">
    <location>
        <begin position="1"/>
        <end position="33"/>
    </location>
</feature>
<feature type="compositionally biased region" description="Low complexity" evidence="1">
    <location>
        <begin position="127"/>
        <end position="147"/>
    </location>
</feature>
<sequence>MQTKGRTSAIYSQNQIKNQKTDDKENTNSAQQAKIQERVKKFQNIKLIQIRQAQKLEKQNITAGTVWRPKGPVTIQAKRQQNKLADELIKKMSQPKTEQKISIPTQLTKKSESKNFNENIKEKSKSKSNQNPNQNQNSNQNQNQNQNSNQNNIIKAKLDDPLQYQSPNAKQSNYVPVNILKKLGQTKSKDGRCFELLTPLAISGKTVK</sequence>
<proteinExistence type="predicted"/>
<feature type="compositionally biased region" description="Basic and acidic residues" evidence="1">
    <location>
        <begin position="109"/>
        <end position="125"/>
    </location>
</feature>
<evidence type="ECO:0000313" key="3">
    <source>
        <dbReference type="Proteomes" id="UP001149090"/>
    </source>
</evidence>
<comment type="caution">
    <text evidence="2">The sequence shown here is derived from an EMBL/GenBank/DDBJ whole genome shotgun (WGS) entry which is preliminary data.</text>
</comment>
<organism evidence="2 3">
    <name type="scientific">Anaeramoeba ignava</name>
    <name type="common">Anaerobic marine amoeba</name>
    <dbReference type="NCBI Taxonomy" id="1746090"/>
    <lineage>
        <taxon>Eukaryota</taxon>
        <taxon>Metamonada</taxon>
        <taxon>Anaeramoebidae</taxon>
        <taxon>Anaeramoeba</taxon>
    </lineage>
</organism>
<feature type="compositionally biased region" description="Polar residues" evidence="1">
    <location>
        <begin position="94"/>
        <end position="108"/>
    </location>
</feature>
<feature type="compositionally biased region" description="Polar residues" evidence="1">
    <location>
        <begin position="1"/>
        <end position="18"/>
    </location>
</feature>
<evidence type="ECO:0000313" key="2">
    <source>
        <dbReference type="EMBL" id="KAJ5078755.1"/>
    </source>
</evidence>
<evidence type="ECO:0000256" key="1">
    <source>
        <dbReference type="SAM" id="MobiDB-lite"/>
    </source>
</evidence>
<dbReference type="EMBL" id="JAPDFW010000045">
    <property type="protein sequence ID" value="KAJ5078755.1"/>
    <property type="molecule type" value="Genomic_DNA"/>
</dbReference>
<gene>
    <name evidence="2" type="ORF">M0811_14708</name>
</gene>
<accession>A0A9Q0LWU2</accession>
<protein>
    <submittedName>
        <fullName evidence="2">Uncharacterized protein</fullName>
    </submittedName>
</protein>
<feature type="region of interest" description="Disordered" evidence="1">
    <location>
        <begin position="90"/>
        <end position="147"/>
    </location>
</feature>
<keyword evidence="3" id="KW-1185">Reference proteome</keyword>
<reference evidence="2" key="1">
    <citation type="submission" date="2022-10" db="EMBL/GenBank/DDBJ databases">
        <title>Novel sulphate-reducing endosymbionts in the free-living metamonad Anaeramoeba.</title>
        <authorList>
            <person name="Jerlstrom-Hultqvist J."/>
            <person name="Cepicka I."/>
            <person name="Gallot-Lavallee L."/>
            <person name="Salas-Leiva D."/>
            <person name="Curtis B.A."/>
            <person name="Zahonova K."/>
            <person name="Pipaliya S."/>
            <person name="Dacks J."/>
            <person name="Roger A.J."/>
        </authorList>
    </citation>
    <scope>NUCLEOTIDE SEQUENCE</scope>
    <source>
        <strain evidence="2">BMAN</strain>
    </source>
</reference>
<dbReference type="Proteomes" id="UP001149090">
    <property type="component" value="Unassembled WGS sequence"/>
</dbReference>
<name>A0A9Q0LWU2_ANAIG</name>